<evidence type="ECO:0000313" key="3">
    <source>
        <dbReference type="Proteomes" id="UP000280698"/>
    </source>
</evidence>
<protein>
    <submittedName>
        <fullName evidence="2">Uncharacterized protein</fullName>
    </submittedName>
</protein>
<feature type="region of interest" description="Disordered" evidence="1">
    <location>
        <begin position="66"/>
        <end position="91"/>
    </location>
</feature>
<dbReference type="Proteomes" id="UP000280698">
    <property type="component" value="Unassembled WGS sequence"/>
</dbReference>
<accession>A0ABX9WBJ5</accession>
<organism evidence="2 3">
    <name type="scientific">Micromonospora solifontis</name>
    <dbReference type="NCBI Taxonomy" id="2487138"/>
    <lineage>
        <taxon>Bacteria</taxon>
        <taxon>Bacillati</taxon>
        <taxon>Actinomycetota</taxon>
        <taxon>Actinomycetes</taxon>
        <taxon>Micromonosporales</taxon>
        <taxon>Micromonosporaceae</taxon>
        <taxon>Micromonospora</taxon>
    </lineage>
</organism>
<name>A0ABX9WBJ5_9ACTN</name>
<proteinExistence type="predicted"/>
<evidence type="ECO:0000256" key="1">
    <source>
        <dbReference type="SAM" id="MobiDB-lite"/>
    </source>
</evidence>
<gene>
    <name evidence="2" type="ORF">EFE23_24685</name>
</gene>
<dbReference type="EMBL" id="RJLN01000107">
    <property type="protein sequence ID" value="RNL89613.1"/>
    <property type="molecule type" value="Genomic_DNA"/>
</dbReference>
<keyword evidence="3" id="KW-1185">Reference proteome</keyword>
<evidence type="ECO:0000313" key="2">
    <source>
        <dbReference type="EMBL" id="RNL89613.1"/>
    </source>
</evidence>
<feature type="compositionally biased region" description="Low complexity" evidence="1">
    <location>
        <begin position="223"/>
        <end position="235"/>
    </location>
</feature>
<feature type="region of interest" description="Disordered" evidence="1">
    <location>
        <begin position="223"/>
        <end position="244"/>
    </location>
</feature>
<sequence>MLVSGCDCRAQRVEGAQERGELAWPVGGWAWVGGQHRVGNRPQPASPDAEDEPTLVDEIGAAPAVAGEERVGERGGQGVDGGHERAGGGSVSRRCPVVRVHRLAERADAPVVWCRLVPGRVTALQAAWLVALTVLLLAAAARQRRASLLAGGLAVAVAVPITTGPGTHRLPADPAAVELVCTSSGPQVCLSRINAFLIDSACGWRGCQPSSTCASYTPPLPARPASSLRLGLGRSSPPPRRHPG</sequence>
<reference evidence="2 3" key="1">
    <citation type="submission" date="2018-11" db="EMBL/GenBank/DDBJ databases">
        <title>Micromonospora sp. PPF5-17, a new actinomycetes isolated from a hot spring soil.</title>
        <authorList>
            <person name="Thawai C."/>
        </authorList>
    </citation>
    <scope>NUCLEOTIDE SEQUENCE [LARGE SCALE GENOMIC DNA]</scope>
    <source>
        <strain evidence="2 3">PPF5-17</strain>
    </source>
</reference>
<comment type="caution">
    <text evidence="2">The sequence shown here is derived from an EMBL/GenBank/DDBJ whole genome shotgun (WGS) entry which is preliminary data.</text>
</comment>